<feature type="transmembrane region" description="Helical" evidence="11">
    <location>
        <begin position="351"/>
        <end position="370"/>
    </location>
</feature>
<evidence type="ECO:0000256" key="7">
    <source>
        <dbReference type="ARBA" id="ARBA00023027"/>
    </source>
</evidence>
<evidence type="ECO:0000256" key="2">
    <source>
        <dbReference type="ARBA" id="ARBA00006442"/>
    </source>
</evidence>
<protein>
    <recommendedName>
        <fullName evidence="9">monodehydroascorbate reductase (NADH)</fullName>
        <ecNumber evidence="9">1.6.5.4</ecNumber>
    </recommendedName>
</protein>
<dbReference type="FunFam" id="3.50.50.60:FF:000155">
    <property type="entry name" value="Monodehydroascorbate reductase 3"/>
    <property type="match status" value="1"/>
</dbReference>
<dbReference type="EMBL" id="JACEGQ020000006">
    <property type="protein sequence ID" value="KAH8505805.1"/>
    <property type="molecule type" value="Genomic_DNA"/>
</dbReference>
<keyword evidence="4" id="KW-0274">FAD</keyword>
<evidence type="ECO:0000256" key="4">
    <source>
        <dbReference type="ARBA" id="ARBA00022827"/>
    </source>
</evidence>
<dbReference type="PRINTS" id="PR00411">
    <property type="entry name" value="PNDRDTASEI"/>
</dbReference>
<keyword evidence="11" id="KW-1133">Transmembrane helix</keyword>
<gene>
    <name evidence="13" type="ORF">H0E87_012856</name>
</gene>
<accession>A0A8T2YKX2</accession>
<comment type="similarity">
    <text evidence="2">Belongs to the FAD-dependent oxidoreductase family.</text>
</comment>
<evidence type="ECO:0000256" key="6">
    <source>
        <dbReference type="ARBA" id="ARBA00023002"/>
    </source>
</evidence>
<keyword evidence="6" id="KW-0560">Oxidoreductase</keyword>
<evidence type="ECO:0000259" key="12">
    <source>
        <dbReference type="Pfam" id="PF07992"/>
    </source>
</evidence>
<keyword evidence="14" id="KW-1185">Reference proteome</keyword>
<proteinExistence type="inferred from homology"/>
<comment type="caution">
    <text evidence="13">The sequence shown here is derived from an EMBL/GenBank/DDBJ whole genome shotgun (WGS) entry which is preliminary data.</text>
</comment>
<keyword evidence="8" id="KW-0676">Redox-active center</keyword>
<keyword evidence="11" id="KW-0812">Transmembrane</keyword>
<evidence type="ECO:0000256" key="11">
    <source>
        <dbReference type="SAM" id="Phobius"/>
    </source>
</evidence>
<comment type="catalytic activity">
    <reaction evidence="10">
        <text>2 monodehydro-L-ascorbate radical + NADH + H(+) = 2 L-ascorbate + NAD(+)</text>
        <dbReference type="Rhea" id="RHEA:14581"/>
        <dbReference type="ChEBI" id="CHEBI:15378"/>
        <dbReference type="ChEBI" id="CHEBI:38290"/>
        <dbReference type="ChEBI" id="CHEBI:57540"/>
        <dbReference type="ChEBI" id="CHEBI:57945"/>
        <dbReference type="ChEBI" id="CHEBI:59513"/>
        <dbReference type="EC" id="1.6.5.4"/>
    </reaction>
</comment>
<evidence type="ECO:0000256" key="8">
    <source>
        <dbReference type="ARBA" id="ARBA00023284"/>
    </source>
</evidence>
<feature type="domain" description="FAD/NAD(P)-binding" evidence="12">
    <location>
        <begin position="6"/>
        <end position="321"/>
    </location>
</feature>
<dbReference type="EC" id="1.6.5.4" evidence="9"/>
<dbReference type="InterPro" id="IPR023753">
    <property type="entry name" value="FAD/NAD-binding_dom"/>
</dbReference>
<evidence type="ECO:0000313" key="13">
    <source>
        <dbReference type="EMBL" id="KAH8505805.1"/>
    </source>
</evidence>
<feature type="transmembrane region" description="Helical" evidence="11">
    <location>
        <begin position="390"/>
        <end position="410"/>
    </location>
</feature>
<dbReference type="Pfam" id="PF07992">
    <property type="entry name" value="Pyr_redox_2"/>
    <property type="match status" value="1"/>
</dbReference>
<evidence type="ECO:0000256" key="3">
    <source>
        <dbReference type="ARBA" id="ARBA00022630"/>
    </source>
</evidence>
<keyword evidence="5" id="KW-0521">NADP</keyword>
<comment type="cofactor">
    <cofactor evidence="1">
        <name>FAD</name>
        <dbReference type="ChEBI" id="CHEBI:57692"/>
    </cofactor>
</comment>
<dbReference type="PRINTS" id="PR00368">
    <property type="entry name" value="FADPNR"/>
</dbReference>
<feature type="transmembrane region" description="Helical" evidence="11">
    <location>
        <begin position="422"/>
        <end position="449"/>
    </location>
</feature>
<dbReference type="InterPro" id="IPR036188">
    <property type="entry name" value="FAD/NAD-bd_sf"/>
</dbReference>
<dbReference type="PANTHER" id="PTHR43557:SF5">
    <property type="entry name" value="MONODEHYDROASCORBATE REDUCTASE 1, PEROXISOMAL"/>
    <property type="match status" value="1"/>
</dbReference>
<dbReference type="InterPro" id="IPR050446">
    <property type="entry name" value="FAD-oxidoreductase/Apoptosis"/>
</dbReference>
<evidence type="ECO:0000256" key="9">
    <source>
        <dbReference type="ARBA" id="ARBA00038920"/>
    </source>
</evidence>
<dbReference type="Gene3D" id="3.50.50.60">
    <property type="entry name" value="FAD/NAD(P)-binding domain"/>
    <property type="match status" value="2"/>
</dbReference>
<reference evidence="13" key="1">
    <citation type="journal article" date="2021" name="J. Hered.">
        <title>Genome Assembly of Salicaceae Populus deltoides (Eastern Cottonwood) I-69 Based on Nanopore Sequencing and Hi-C Technologies.</title>
        <authorList>
            <person name="Bai S."/>
            <person name="Wu H."/>
            <person name="Zhang J."/>
            <person name="Pan Z."/>
            <person name="Zhao W."/>
            <person name="Li Z."/>
            <person name="Tong C."/>
        </authorList>
    </citation>
    <scope>NUCLEOTIDE SEQUENCE</scope>
    <source>
        <tissue evidence="13">Leaf</tissue>
    </source>
</reference>
<organism evidence="13 14">
    <name type="scientific">Populus deltoides</name>
    <name type="common">Eastern poplar</name>
    <name type="synonym">Eastern cottonwood</name>
    <dbReference type="NCBI Taxonomy" id="3696"/>
    <lineage>
        <taxon>Eukaryota</taxon>
        <taxon>Viridiplantae</taxon>
        <taxon>Streptophyta</taxon>
        <taxon>Embryophyta</taxon>
        <taxon>Tracheophyta</taxon>
        <taxon>Spermatophyta</taxon>
        <taxon>Magnoliopsida</taxon>
        <taxon>eudicotyledons</taxon>
        <taxon>Gunneridae</taxon>
        <taxon>Pentapetalae</taxon>
        <taxon>rosids</taxon>
        <taxon>fabids</taxon>
        <taxon>Malpighiales</taxon>
        <taxon>Salicaceae</taxon>
        <taxon>Saliceae</taxon>
        <taxon>Populus</taxon>
    </lineage>
</organism>
<keyword evidence="11" id="KW-0472">Membrane</keyword>
<name>A0A8T2YKX2_POPDE</name>
<keyword evidence="7" id="KW-0520">NAD</keyword>
<dbReference type="GO" id="GO:0005737">
    <property type="term" value="C:cytoplasm"/>
    <property type="evidence" value="ECO:0007669"/>
    <property type="project" value="TreeGrafter"/>
</dbReference>
<dbReference type="Proteomes" id="UP000807159">
    <property type="component" value="Chromosome 6"/>
</dbReference>
<evidence type="ECO:0000256" key="10">
    <source>
        <dbReference type="ARBA" id="ARBA00048948"/>
    </source>
</evidence>
<evidence type="ECO:0000256" key="1">
    <source>
        <dbReference type="ARBA" id="ARBA00001974"/>
    </source>
</evidence>
<evidence type="ECO:0000313" key="14">
    <source>
        <dbReference type="Proteomes" id="UP000807159"/>
    </source>
</evidence>
<keyword evidence="3" id="KW-0285">Flavoprotein</keyword>
<dbReference type="AlphaFoldDB" id="A0A8T2YKX2"/>
<sequence>MAEKSFKYVIIGGGVSAGYAAREFCKQGVKPGELAIISKEAVAPYERPALSKAYLFPEGTARLPGFHVCVGSGGERLLPEWYKEKGIELILSTEIVKADLAAKTLVSAAGEIFKYHILIIATGSTVIKLTDFGVQGADAKNILYLREIDDADKLVEAIKGKKNGKAVIVGGGYIGLELSAALRINNIDVTMVYPEPWCMPRLFTAGIAAFYEGYYANKGVKIVKGTVAVGFNADSNGEVKEVKLKDGRVLEADIVVVGVGGRPLTTLFKGQVEEEKGGIKTDAFFKTSISDVYAVGDVATFPMKLYNDIRRVEHVDHARKSAEQAVKVGSFPAFVVSSSSNPSELNLSRSISVNGAFISCFTILLEISTWRVFRDIFAVNSILGYAKFPSIGTDVFTLFLFFCLFVYLFGRPSSQMKRGKQLMYMITYHSSILVPLICPGNSTVTMLVMPCYLETMIQHHPSQSLDHTGSKMGRLSEFFWRVELPMRIKQLPRLLGSSLLLRIWTC</sequence>
<dbReference type="SUPFAM" id="SSF51905">
    <property type="entry name" value="FAD/NAD(P)-binding domain"/>
    <property type="match status" value="2"/>
</dbReference>
<dbReference type="PANTHER" id="PTHR43557">
    <property type="entry name" value="APOPTOSIS-INDUCING FACTOR 1"/>
    <property type="match status" value="1"/>
</dbReference>
<dbReference type="GO" id="GO:0016656">
    <property type="term" value="F:monodehydroascorbate reductase (NADH) activity"/>
    <property type="evidence" value="ECO:0007669"/>
    <property type="project" value="UniProtKB-EC"/>
</dbReference>
<evidence type="ECO:0000256" key="5">
    <source>
        <dbReference type="ARBA" id="ARBA00022857"/>
    </source>
</evidence>